<organism evidence="2 3">
    <name type="scientific">Fusarium duplospermum</name>
    <dbReference type="NCBI Taxonomy" id="1325734"/>
    <lineage>
        <taxon>Eukaryota</taxon>
        <taxon>Fungi</taxon>
        <taxon>Dikarya</taxon>
        <taxon>Ascomycota</taxon>
        <taxon>Pezizomycotina</taxon>
        <taxon>Sordariomycetes</taxon>
        <taxon>Hypocreomycetidae</taxon>
        <taxon>Hypocreales</taxon>
        <taxon>Nectriaceae</taxon>
        <taxon>Fusarium</taxon>
        <taxon>Fusarium solani species complex</taxon>
    </lineage>
</organism>
<dbReference type="Proteomes" id="UP000288168">
    <property type="component" value="Unassembled WGS sequence"/>
</dbReference>
<keyword evidence="1" id="KW-0472">Membrane</keyword>
<dbReference type="AlphaFoldDB" id="A0A428Q0X5"/>
<evidence type="ECO:0000313" key="2">
    <source>
        <dbReference type="EMBL" id="RSL58974.1"/>
    </source>
</evidence>
<feature type="transmembrane region" description="Helical" evidence="1">
    <location>
        <begin position="299"/>
        <end position="322"/>
    </location>
</feature>
<name>A0A428Q0X5_9HYPO</name>
<keyword evidence="1" id="KW-0812">Transmembrane</keyword>
<reference evidence="2 3" key="1">
    <citation type="submission" date="2017-06" db="EMBL/GenBank/DDBJ databases">
        <title>Comparative genomic analysis of Ambrosia Fusariam Clade fungi.</title>
        <authorList>
            <person name="Stajich J.E."/>
            <person name="Carrillo J."/>
            <person name="Kijimoto T."/>
            <person name="Eskalen A."/>
            <person name="O'Donnell K."/>
            <person name="Kasson M."/>
        </authorList>
    </citation>
    <scope>NUCLEOTIDE SEQUENCE [LARGE SCALE GENOMIC DNA]</scope>
    <source>
        <strain evidence="2 3">NRRL62584</strain>
    </source>
</reference>
<proteinExistence type="predicted"/>
<sequence>MQLLIQPSSARTGLLLNAVSQASSRDPSTPRHQKLDATGFTYHGRSYGVGSAVGLIQPQLTDDIAGTIKNYSFHEHGYKCQVSCQYNKSSQLSWFKSDLVTTPGGIYAPQGFWVNGALPNGVWDGFPTWAVLTEDFATAVAAVNGQSRYMYGFLAGKAYMALNQTQCEAKFSPTRFKVDVDVSAKNISVIPVGTGIDIDPSRALVNISFHGVGYLSQTLTTLYTSVLGDSFLRNIDNVRARNNRAQTVDQDVLNAVEESLEILIDDFLGSTGAAQVALRQETKSTQGLVVLEAYRIGNFPIATTTLVLVAIIGFAAIVKFFTLGIWQNIRSRAEPDLLDFKTAIVSVAKGAGSILHPVKNWNRDSDGISAGSLKVKATENMSALELMECPVSGLSEEDTETDGMLMSPR</sequence>
<keyword evidence="1" id="KW-1133">Transmembrane helix</keyword>
<accession>A0A428Q0X5</accession>
<evidence type="ECO:0000313" key="3">
    <source>
        <dbReference type="Proteomes" id="UP000288168"/>
    </source>
</evidence>
<evidence type="ECO:0000256" key="1">
    <source>
        <dbReference type="SAM" id="Phobius"/>
    </source>
</evidence>
<keyword evidence="3" id="KW-1185">Reference proteome</keyword>
<dbReference type="OrthoDB" id="529273at2759"/>
<dbReference type="STRING" id="1325734.A0A428Q0X5"/>
<dbReference type="EMBL" id="NKCI01000069">
    <property type="protein sequence ID" value="RSL58974.1"/>
    <property type="molecule type" value="Genomic_DNA"/>
</dbReference>
<protein>
    <submittedName>
        <fullName evidence="2">Uncharacterized protein</fullName>
    </submittedName>
</protein>
<gene>
    <name evidence="2" type="ORF">CEP54_007490</name>
</gene>
<comment type="caution">
    <text evidence="2">The sequence shown here is derived from an EMBL/GenBank/DDBJ whole genome shotgun (WGS) entry which is preliminary data.</text>
</comment>